<accession>A0A1D3JLX3</accession>
<feature type="transmembrane region" description="Helical" evidence="1">
    <location>
        <begin position="6"/>
        <end position="25"/>
    </location>
</feature>
<feature type="transmembrane region" description="Helical" evidence="1">
    <location>
        <begin position="164"/>
        <end position="184"/>
    </location>
</feature>
<proteinExistence type="predicted"/>
<sequence length="300" mass="35162">MEQKFKLLIFINISFFFLLTWIYHFDDDVSEPYKSPDENCKHSNKLNIRNYRLLSKCKHNNDTFIVSLNEVNSNNGMDEKKDIYNNEQIFAKLKRKPNRSSSNNMEFSKKGKKNKSCIFETKKYSRMEKKIFKEQDYLDFLKNNRTIRNNTYQKIIRKKYGFRITLPILFVLLLCILLILDLYANCGLIGGLFKVLNIIATTATTVVSTTTDGVTPLQKFLNPLHQWLKKSPFGSFFKSASKVARNGGSTNIDKYSYITGFFGFLIYFIPIFIIGVTCILGIFYYHKKVKKYEKIKFRKG</sequence>
<evidence type="ECO:0000313" key="3">
    <source>
        <dbReference type="Proteomes" id="UP000219813"/>
    </source>
</evidence>
<protein>
    <submittedName>
        <fullName evidence="2">Fam-l protein</fullName>
    </submittedName>
</protein>
<keyword evidence="3" id="KW-1185">Reference proteome</keyword>
<feature type="transmembrane region" description="Helical" evidence="1">
    <location>
        <begin position="264"/>
        <end position="285"/>
    </location>
</feature>
<dbReference type="Proteomes" id="UP000219813">
    <property type="component" value="Chromosome 7"/>
</dbReference>
<evidence type="ECO:0000256" key="1">
    <source>
        <dbReference type="SAM" id="Phobius"/>
    </source>
</evidence>
<keyword evidence="1" id="KW-1133">Transmembrane helix</keyword>
<reference evidence="2 3" key="1">
    <citation type="submission" date="2016-06" db="EMBL/GenBank/DDBJ databases">
        <authorList>
            <consortium name="Pathogen Informatics"/>
        </authorList>
    </citation>
    <scope>NUCLEOTIDE SEQUENCE [LARGE SCALE GENOMIC DNA]</scope>
</reference>
<keyword evidence="1" id="KW-0812">Transmembrane</keyword>
<keyword evidence="1" id="KW-0472">Membrane</keyword>
<dbReference type="EMBL" id="LT594628">
    <property type="protein sequence ID" value="SBT87648.1"/>
    <property type="molecule type" value="Genomic_DNA"/>
</dbReference>
<organism evidence="2 3">
    <name type="scientific">Plasmodium malariae</name>
    <dbReference type="NCBI Taxonomy" id="5858"/>
    <lineage>
        <taxon>Eukaryota</taxon>
        <taxon>Sar</taxon>
        <taxon>Alveolata</taxon>
        <taxon>Apicomplexa</taxon>
        <taxon>Aconoidasida</taxon>
        <taxon>Haemosporida</taxon>
        <taxon>Plasmodiidae</taxon>
        <taxon>Plasmodium</taxon>
        <taxon>Plasmodium (Plasmodium)</taxon>
    </lineage>
</organism>
<dbReference type="Pfam" id="PF12420">
    <property type="entry name" value="DUF3671"/>
    <property type="match status" value="1"/>
</dbReference>
<dbReference type="RefSeq" id="XP_028860597.1">
    <property type="nucleotide sequence ID" value="XM_029003849.1"/>
</dbReference>
<dbReference type="KEGG" id="pmal:PMUG01_07011200"/>
<dbReference type="VEuPathDB" id="PlasmoDB:PmUG01_07011200"/>
<gene>
    <name evidence="2" type="primary">PmUG01_07011200</name>
    <name evidence="2" type="ORF">PMUG01_07011200</name>
</gene>
<dbReference type="InterPro" id="IPR022139">
    <property type="entry name" value="Fam-L/Fam-M-like_plasmodium"/>
</dbReference>
<name>A0A1D3JLX3_PLAMA</name>
<dbReference type="AlphaFoldDB" id="A0A1D3JLX3"/>
<dbReference type="GeneID" id="39867673"/>
<evidence type="ECO:0000313" key="2">
    <source>
        <dbReference type="EMBL" id="SBT87648.1"/>
    </source>
</evidence>